<comment type="caution">
    <text evidence="3">The sequence shown here is derived from an EMBL/GenBank/DDBJ whole genome shotgun (WGS) entry which is preliminary data.</text>
</comment>
<evidence type="ECO:0000256" key="1">
    <source>
        <dbReference type="SAM" id="MobiDB-lite"/>
    </source>
</evidence>
<protein>
    <recommendedName>
        <fullName evidence="5">PH domain-containing protein</fullName>
    </recommendedName>
</protein>
<feature type="compositionally biased region" description="Basic and acidic residues" evidence="1">
    <location>
        <begin position="235"/>
        <end position="244"/>
    </location>
</feature>
<dbReference type="AlphaFoldDB" id="A0A5J4YQ21"/>
<feature type="region of interest" description="Disordered" evidence="1">
    <location>
        <begin position="430"/>
        <end position="453"/>
    </location>
</feature>
<feature type="compositionally biased region" description="Low complexity" evidence="1">
    <location>
        <begin position="306"/>
        <end position="330"/>
    </location>
</feature>
<evidence type="ECO:0000313" key="4">
    <source>
        <dbReference type="Proteomes" id="UP000324585"/>
    </source>
</evidence>
<reference evidence="4" key="1">
    <citation type="journal article" date="2019" name="Nat. Commun.">
        <title>Expansion of phycobilisome linker gene families in mesophilic red algae.</title>
        <authorList>
            <person name="Lee J."/>
            <person name="Kim D."/>
            <person name="Bhattacharya D."/>
            <person name="Yoon H.S."/>
        </authorList>
    </citation>
    <scope>NUCLEOTIDE SEQUENCE [LARGE SCALE GENOMIC DNA]</scope>
    <source>
        <strain evidence="4">CCMP 1328</strain>
    </source>
</reference>
<proteinExistence type="predicted"/>
<keyword evidence="2" id="KW-1133">Transmembrane helix</keyword>
<evidence type="ECO:0000313" key="3">
    <source>
        <dbReference type="EMBL" id="KAA8493060.1"/>
    </source>
</evidence>
<feature type="compositionally biased region" description="Basic and acidic residues" evidence="1">
    <location>
        <begin position="364"/>
        <end position="378"/>
    </location>
</feature>
<accession>A0A5J4YQ21</accession>
<keyword evidence="4" id="KW-1185">Reference proteome</keyword>
<dbReference type="EMBL" id="VRMN01000008">
    <property type="protein sequence ID" value="KAA8493060.1"/>
    <property type="molecule type" value="Genomic_DNA"/>
</dbReference>
<keyword evidence="2" id="KW-0812">Transmembrane</keyword>
<evidence type="ECO:0000256" key="2">
    <source>
        <dbReference type="SAM" id="Phobius"/>
    </source>
</evidence>
<name>A0A5J4YQ21_PORPP</name>
<keyword evidence="2" id="KW-0472">Membrane</keyword>
<feature type="region of interest" description="Disordered" evidence="1">
    <location>
        <begin position="356"/>
        <end position="382"/>
    </location>
</feature>
<evidence type="ECO:0008006" key="5">
    <source>
        <dbReference type="Google" id="ProtNLM"/>
    </source>
</evidence>
<dbReference type="Proteomes" id="UP000324585">
    <property type="component" value="Unassembled WGS sequence"/>
</dbReference>
<feature type="region of interest" description="Disordered" evidence="1">
    <location>
        <begin position="227"/>
        <end position="250"/>
    </location>
</feature>
<organism evidence="3 4">
    <name type="scientific">Porphyridium purpureum</name>
    <name type="common">Red alga</name>
    <name type="synonym">Porphyridium cruentum</name>
    <dbReference type="NCBI Taxonomy" id="35688"/>
    <lineage>
        <taxon>Eukaryota</taxon>
        <taxon>Rhodophyta</taxon>
        <taxon>Bangiophyceae</taxon>
        <taxon>Porphyridiales</taxon>
        <taxon>Porphyridiaceae</taxon>
        <taxon>Porphyridium</taxon>
    </lineage>
</organism>
<sequence>MEARNFVKTIGKATNARQILNSVQNDSSRTPGAARLSTLSDVSLAKWSGIASVQQQQLLHKDAKAPGSSRAWLFFMEFHLIVYNESLEKSLSRPIMYTQISSIDDDSAKKKSDRLCITDTSDTCVTFTFRSAKERDEARSRLEALVKEHAGSKPAANASVPFQPLASVLNSKAFDAATSSANLSNHGHGNDDSLSRGIRSPVFSSTTADVLSGTSAWDALSAVMMPASPRSTAPHSEETEKVASDADATTMDETDAEVRYVDAKGVSVVTLLMAFAVCIFAFTVLIIVNSQASYASELRTRIISLRASSPSSSSSQASAKADAKAFAQESSLRSDRTAPPHQDSLNELFRQQFAVNRRARARSSRQEGRKTMKEEMRGRLGAADADMHDDLLPLIVFKMDRVAPDEHLPPTGPAAATPSVADTLIDASATGSHDGIRAPEADPSQHAQPGSTSCVIPQTIQKLPHLSDDVLELLVSHTLHELMERHVRNALGSEIVQLVRNKQLPLYDPHVLALLASKPGDAIRAHVLSYLLDDKASTASFGSGSNAEDTAGP</sequence>
<gene>
    <name evidence="3" type="ORF">FVE85_9332</name>
</gene>
<feature type="transmembrane region" description="Helical" evidence="2">
    <location>
        <begin position="268"/>
        <end position="288"/>
    </location>
</feature>
<feature type="region of interest" description="Disordered" evidence="1">
    <location>
        <begin position="306"/>
        <end position="343"/>
    </location>
</feature>